<dbReference type="PANTHER" id="PTHR11552">
    <property type="entry name" value="GLUCOSE-METHANOL-CHOLINE GMC OXIDOREDUCTASE"/>
    <property type="match status" value="1"/>
</dbReference>
<comment type="cofactor">
    <cofactor evidence="2">
        <name>FAD</name>
        <dbReference type="ChEBI" id="CHEBI:57692"/>
    </cofactor>
</comment>
<evidence type="ECO:0000256" key="2">
    <source>
        <dbReference type="PIRSR" id="PIRSR000137-2"/>
    </source>
</evidence>
<keyword evidence="2" id="KW-0274">FAD</keyword>
<keyword evidence="5" id="KW-1185">Reference proteome</keyword>
<dbReference type="Pfam" id="PF05199">
    <property type="entry name" value="GMC_oxred_C"/>
    <property type="match status" value="1"/>
</dbReference>
<feature type="binding site" evidence="2">
    <location>
        <begin position="533"/>
        <end position="534"/>
    </location>
    <ligand>
        <name>FAD</name>
        <dbReference type="ChEBI" id="CHEBI:57692"/>
    </ligand>
</feature>
<dbReference type="PANTHER" id="PTHR11552:SF78">
    <property type="entry name" value="GLUCOSE-METHANOL-CHOLINE OXIDOREDUCTASE N-TERMINAL DOMAIN-CONTAINING PROTEIN"/>
    <property type="match status" value="1"/>
</dbReference>
<proteinExistence type="inferred from homology"/>
<feature type="binding site" evidence="2">
    <location>
        <position position="235"/>
    </location>
    <ligand>
        <name>FAD</name>
        <dbReference type="ChEBI" id="CHEBI:57692"/>
    </ligand>
</feature>
<comment type="similarity">
    <text evidence="1">Belongs to the GMC oxidoreductase family.</text>
</comment>
<gene>
    <name evidence="4" type="ORF">AAL_07646</name>
</gene>
<evidence type="ECO:0000313" key="5">
    <source>
        <dbReference type="Proteomes" id="UP000078544"/>
    </source>
</evidence>
<evidence type="ECO:0000259" key="3">
    <source>
        <dbReference type="PROSITE" id="PS00624"/>
    </source>
</evidence>
<dbReference type="PIRSF" id="PIRSF000137">
    <property type="entry name" value="Alcohol_oxidase"/>
    <property type="match status" value="1"/>
</dbReference>
<dbReference type="GO" id="GO:0050660">
    <property type="term" value="F:flavin adenine dinucleotide binding"/>
    <property type="evidence" value="ECO:0007669"/>
    <property type="project" value="InterPro"/>
</dbReference>
<name>A0A167WW57_9HYPO</name>
<dbReference type="SUPFAM" id="SSF54373">
    <property type="entry name" value="FAD-linked reductases, C-terminal domain"/>
    <property type="match status" value="1"/>
</dbReference>
<feature type="domain" description="Glucose-methanol-choline oxidoreductase N-terminal" evidence="3">
    <location>
        <begin position="276"/>
        <end position="290"/>
    </location>
</feature>
<dbReference type="InterPro" id="IPR007867">
    <property type="entry name" value="GMC_OxRtase_C"/>
</dbReference>
<sequence length="602" mass="65734">MGIYTQLPDHLEEVDVIIAGGGTAACIIAARLSDADSELSILLIERGQDNHEDPSVIYPVAFLSALSPDSNKTLFYKAVRESQLAHRELIVPSGGMLGGGSSINLMMYSRAQRHDWDSWKMPGWSANDMIPFLKKLETYHGPGPMNVHGDGGPVHISNGTYTASRSQQQFIKAAQQVGYPEHQDLQNLDSNNGVQQALRFIGTNGRRQDTAHCYLHPRLQDGAHPHLHVLVQSDVMRVLFDGQRATSIEYRSNPTFQSSTMPRTVRARRLIVASCGALGTPLLLERSGLGNKSILEKAGVSTIAHLPGVGENYQDHHLMTYPYYSALKPNETVDGLFAGRQDMAELIRTKDPMLGWNAQDITCKIRPTEADLAALGPDFQAAYDKDFRSEPSKPLALVASLNAFPGDPSGVPAGQYFSTSTFSVYPYSRGHIHITRPETGVEGSDFETGFLRDALDVKKLIWVYKKQREIVRRMDIYRGEFEAGHPQFPSGSAAASAKFDTPPPNMTVDDLVYTAEDDAAIEDWVRSHVGTTWHSLGTCRMGTLEDGGVLSPRLDVHGVSGLKIADLSIAPENVAANTADTAMAIGEKAASIILEDLELGPT</sequence>
<dbReference type="InterPro" id="IPR036188">
    <property type="entry name" value="FAD/NAD-bd_sf"/>
</dbReference>
<keyword evidence="2" id="KW-0285">Flavoprotein</keyword>
<dbReference type="Gene3D" id="3.50.50.60">
    <property type="entry name" value="FAD/NAD(P)-binding domain"/>
    <property type="match status" value="1"/>
</dbReference>
<organism evidence="4 5">
    <name type="scientific">Moelleriella libera RCEF 2490</name>
    <dbReference type="NCBI Taxonomy" id="1081109"/>
    <lineage>
        <taxon>Eukaryota</taxon>
        <taxon>Fungi</taxon>
        <taxon>Dikarya</taxon>
        <taxon>Ascomycota</taxon>
        <taxon>Pezizomycotina</taxon>
        <taxon>Sordariomycetes</taxon>
        <taxon>Hypocreomycetidae</taxon>
        <taxon>Hypocreales</taxon>
        <taxon>Clavicipitaceae</taxon>
        <taxon>Moelleriella</taxon>
    </lineage>
</organism>
<dbReference type="OrthoDB" id="269227at2759"/>
<dbReference type="Pfam" id="PF00732">
    <property type="entry name" value="GMC_oxred_N"/>
    <property type="match status" value="1"/>
</dbReference>
<dbReference type="EMBL" id="AZGY01000025">
    <property type="protein sequence ID" value="KZZ89347.1"/>
    <property type="molecule type" value="Genomic_DNA"/>
</dbReference>
<dbReference type="SUPFAM" id="SSF51905">
    <property type="entry name" value="FAD/NAD(P)-binding domain"/>
    <property type="match status" value="1"/>
</dbReference>
<dbReference type="InterPro" id="IPR000172">
    <property type="entry name" value="GMC_OxRdtase_N"/>
</dbReference>
<evidence type="ECO:0000256" key="1">
    <source>
        <dbReference type="ARBA" id="ARBA00010790"/>
    </source>
</evidence>
<dbReference type="Gene3D" id="3.30.560.10">
    <property type="entry name" value="Glucose Oxidase, domain 3"/>
    <property type="match status" value="1"/>
</dbReference>
<dbReference type="InterPro" id="IPR012132">
    <property type="entry name" value="GMC_OxRdtase"/>
</dbReference>
<dbReference type="GO" id="GO:0016614">
    <property type="term" value="F:oxidoreductase activity, acting on CH-OH group of donors"/>
    <property type="evidence" value="ECO:0007669"/>
    <property type="project" value="InterPro"/>
</dbReference>
<dbReference type="Proteomes" id="UP000078544">
    <property type="component" value="Unassembled WGS sequence"/>
</dbReference>
<comment type="caution">
    <text evidence="4">The sequence shown here is derived from an EMBL/GenBank/DDBJ whole genome shotgun (WGS) entry which is preliminary data.</text>
</comment>
<dbReference type="PROSITE" id="PS00624">
    <property type="entry name" value="GMC_OXRED_2"/>
    <property type="match status" value="1"/>
</dbReference>
<accession>A0A167WW57</accession>
<dbReference type="STRING" id="1081109.A0A167WW57"/>
<protein>
    <submittedName>
        <fullName evidence="4">Glucose-methanol-choline oxidoreductase</fullName>
    </submittedName>
</protein>
<reference evidence="4 5" key="1">
    <citation type="journal article" date="2016" name="Genome Biol. Evol.">
        <title>Divergent and convergent evolution of fungal pathogenicity.</title>
        <authorList>
            <person name="Shang Y."/>
            <person name="Xiao G."/>
            <person name="Zheng P."/>
            <person name="Cen K."/>
            <person name="Zhan S."/>
            <person name="Wang C."/>
        </authorList>
    </citation>
    <scope>NUCLEOTIDE SEQUENCE [LARGE SCALE GENOMIC DNA]</scope>
    <source>
        <strain evidence="4 5">RCEF 2490</strain>
    </source>
</reference>
<dbReference type="AlphaFoldDB" id="A0A167WW57"/>
<evidence type="ECO:0000313" key="4">
    <source>
        <dbReference type="EMBL" id="KZZ89347.1"/>
    </source>
</evidence>